<proteinExistence type="predicted"/>
<keyword evidence="2" id="KW-1185">Reference proteome</keyword>
<evidence type="ECO:0000313" key="1">
    <source>
        <dbReference type="EMBL" id="VDN26091.1"/>
    </source>
</evidence>
<name>A0A3P7N4W2_CYLGO</name>
<protein>
    <submittedName>
        <fullName evidence="1">Uncharacterized protein</fullName>
    </submittedName>
</protein>
<sequence length="43" mass="4948">MTFGWMAYAFKCYQLNQQAVGIPLGNGAYIPYNDEAQKQMEQK</sequence>
<reference evidence="1 2" key="1">
    <citation type="submission" date="2018-11" db="EMBL/GenBank/DDBJ databases">
        <authorList>
            <consortium name="Pathogen Informatics"/>
        </authorList>
    </citation>
    <scope>NUCLEOTIDE SEQUENCE [LARGE SCALE GENOMIC DNA]</scope>
</reference>
<dbReference type="EMBL" id="UYRV01110585">
    <property type="protein sequence ID" value="VDN26091.1"/>
    <property type="molecule type" value="Genomic_DNA"/>
</dbReference>
<organism evidence="1 2">
    <name type="scientific">Cylicostephanus goldi</name>
    <name type="common">Nematode worm</name>
    <dbReference type="NCBI Taxonomy" id="71465"/>
    <lineage>
        <taxon>Eukaryota</taxon>
        <taxon>Metazoa</taxon>
        <taxon>Ecdysozoa</taxon>
        <taxon>Nematoda</taxon>
        <taxon>Chromadorea</taxon>
        <taxon>Rhabditida</taxon>
        <taxon>Rhabditina</taxon>
        <taxon>Rhabditomorpha</taxon>
        <taxon>Strongyloidea</taxon>
        <taxon>Strongylidae</taxon>
        <taxon>Cylicostephanus</taxon>
    </lineage>
</organism>
<dbReference type="OrthoDB" id="5814193at2759"/>
<dbReference type="AlphaFoldDB" id="A0A3P7N4W2"/>
<dbReference type="Proteomes" id="UP000271889">
    <property type="component" value="Unassembled WGS sequence"/>
</dbReference>
<accession>A0A3P7N4W2</accession>
<gene>
    <name evidence="1" type="ORF">CGOC_LOCUS10295</name>
</gene>
<evidence type="ECO:0000313" key="2">
    <source>
        <dbReference type="Proteomes" id="UP000271889"/>
    </source>
</evidence>